<sequence length="250" mass="27164">MSNKPTIGANEKKMLIELAMKVANKDQKKILKAIEGEKVDEQLQTQPSVNAVEDEQVTSTNENTQTPPSVNAVEDEQVPTNENTHSTQNVNGDESGPDAKPPTLEQNSGNAEESSATPPPARDDELAVNTPPVQNTGTDNTGTNADVIQGEGKDNNSLKPKNKPTINKKDDEKSPKYQPKDETNQKETLYICHICKNKLIIDNVEPPKNNIHLLPFFIGGVGVAAMMGGVSVYYLKKKKFASLANAEMSI</sequence>
<keyword evidence="4" id="KW-1185">Reference proteome</keyword>
<keyword evidence="2" id="KW-0812">Transmembrane</keyword>
<accession>A0A075AVT7</accession>
<evidence type="ECO:0000313" key="3">
    <source>
        <dbReference type="EMBL" id="EPZ32609.1"/>
    </source>
</evidence>
<feature type="compositionally biased region" description="Polar residues" evidence="1">
    <location>
        <begin position="57"/>
        <end position="69"/>
    </location>
</feature>
<feature type="transmembrane region" description="Helical" evidence="2">
    <location>
        <begin position="213"/>
        <end position="235"/>
    </location>
</feature>
<protein>
    <submittedName>
        <fullName evidence="3">Uncharacterized protein</fullName>
    </submittedName>
</protein>
<organism evidence="3 4">
    <name type="scientific">Rozella allomycis (strain CSF55)</name>
    <dbReference type="NCBI Taxonomy" id="988480"/>
    <lineage>
        <taxon>Eukaryota</taxon>
        <taxon>Fungi</taxon>
        <taxon>Fungi incertae sedis</taxon>
        <taxon>Cryptomycota</taxon>
        <taxon>Cryptomycota incertae sedis</taxon>
        <taxon>Rozella</taxon>
    </lineage>
</organism>
<reference evidence="3 4" key="1">
    <citation type="journal article" date="2013" name="Curr. Biol.">
        <title>Shared signatures of parasitism and phylogenomics unite Cryptomycota and microsporidia.</title>
        <authorList>
            <person name="James T.Y."/>
            <person name="Pelin A."/>
            <person name="Bonen L."/>
            <person name="Ahrendt S."/>
            <person name="Sain D."/>
            <person name="Corradi N."/>
            <person name="Stajich J.E."/>
        </authorList>
    </citation>
    <scope>NUCLEOTIDE SEQUENCE [LARGE SCALE GENOMIC DNA]</scope>
    <source>
        <strain evidence="3 4">CSF55</strain>
    </source>
</reference>
<gene>
    <name evidence="3" type="ORF">O9G_004561</name>
</gene>
<dbReference type="EMBL" id="KE561132">
    <property type="protein sequence ID" value="EPZ32609.1"/>
    <property type="molecule type" value="Genomic_DNA"/>
</dbReference>
<keyword evidence="2" id="KW-1133">Transmembrane helix</keyword>
<evidence type="ECO:0000256" key="1">
    <source>
        <dbReference type="SAM" id="MobiDB-lite"/>
    </source>
</evidence>
<feature type="compositionally biased region" description="Polar residues" evidence="1">
    <location>
        <begin position="78"/>
        <end position="92"/>
    </location>
</feature>
<feature type="region of interest" description="Disordered" evidence="1">
    <location>
        <begin position="41"/>
        <end position="183"/>
    </location>
</feature>
<feature type="compositionally biased region" description="Polar residues" evidence="1">
    <location>
        <begin position="104"/>
        <end position="116"/>
    </location>
</feature>
<evidence type="ECO:0000256" key="2">
    <source>
        <dbReference type="SAM" id="Phobius"/>
    </source>
</evidence>
<dbReference type="HOGENOM" id="CLU_1111887_0_0_1"/>
<evidence type="ECO:0000313" key="4">
    <source>
        <dbReference type="Proteomes" id="UP000030755"/>
    </source>
</evidence>
<proteinExistence type="predicted"/>
<keyword evidence="2" id="KW-0472">Membrane</keyword>
<name>A0A075AVT7_ROZAC</name>
<dbReference type="Proteomes" id="UP000030755">
    <property type="component" value="Unassembled WGS sequence"/>
</dbReference>
<dbReference type="AlphaFoldDB" id="A0A075AVT7"/>
<feature type="compositionally biased region" description="Low complexity" evidence="1">
    <location>
        <begin position="135"/>
        <end position="144"/>
    </location>
</feature>
<feature type="compositionally biased region" description="Basic and acidic residues" evidence="1">
    <location>
        <begin position="167"/>
        <end position="183"/>
    </location>
</feature>